<keyword evidence="2" id="KW-1185">Reference proteome</keyword>
<accession>A0A401TV67</accession>
<dbReference type="Proteomes" id="UP000287033">
    <property type="component" value="Unassembled WGS sequence"/>
</dbReference>
<evidence type="ECO:0000313" key="1">
    <source>
        <dbReference type="EMBL" id="GCC46520.1"/>
    </source>
</evidence>
<comment type="caution">
    <text evidence="1">The sequence shown here is derived from an EMBL/GenBank/DDBJ whole genome shotgun (WGS) entry which is preliminary data.</text>
</comment>
<name>A0A401TV67_CHIPU</name>
<gene>
    <name evidence="1" type="ORF">chiPu_0030416</name>
</gene>
<dbReference type="AlphaFoldDB" id="A0A401TV67"/>
<feature type="non-terminal residue" evidence="1">
    <location>
        <position position="1"/>
    </location>
</feature>
<dbReference type="EMBL" id="BEZZ01182386">
    <property type="protein sequence ID" value="GCC46520.1"/>
    <property type="molecule type" value="Genomic_DNA"/>
</dbReference>
<organism evidence="1 2">
    <name type="scientific">Chiloscyllium punctatum</name>
    <name type="common">Brownbanded bambooshark</name>
    <name type="synonym">Hemiscyllium punctatum</name>
    <dbReference type="NCBI Taxonomy" id="137246"/>
    <lineage>
        <taxon>Eukaryota</taxon>
        <taxon>Metazoa</taxon>
        <taxon>Chordata</taxon>
        <taxon>Craniata</taxon>
        <taxon>Vertebrata</taxon>
        <taxon>Chondrichthyes</taxon>
        <taxon>Elasmobranchii</taxon>
        <taxon>Galeomorphii</taxon>
        <taxon>Galeoidea</taxon>
        <taxon>Orectolobiformes</taxon>
        <taxon>Hemiscylliidae</taxon>
        <taxon>Chiloscyllium</taxon>
    </lineage>
</organism>
<reference evidence="1 2" key="1">
    <citation type="journal article" date="2018" name="Nat. Ecol. Evol.">
        <title>Shark genomes provide insights into elasmobranch evolution and the origin of vertebrates.</title>
        <authorList>
            <person name="Hara Y"/>
            <person name="Yamaguchi K"/>
            <person name="Onimaru K"/>
            <person name="Kadota M"/>
            <person name="Koyanagi M"/>
            <person name="Keeley SD"/>
            <person name="Tatsumi K"/>
            <person name="Tanaka K"/>
            <person name="Motone F"/>
            <person name="Kageyama Y"/>
            <person name="Nozu R"/>
            <person name="Adachi N"/>
            <person name="Nishimura O"/>
            <person name="Nakagawa R"/>
            <person name="Tanegashima C"/>
            <person name="Kiyatake I"/>
            <person name="Matsumoto R"/>
            <person name="Murakumo K"/>
            <person name="Nishida K"/>
            <person name="Terakita A"/>
            <person name="Kuratani S"/>
            <person name="Sato K"/>
            <person name="Hyodo S Kuraku.S."/>
        </authorList>
    </citation>
    <scope>NUCLEOTIDE SEQUENCE [LARGE SCALE GENOMIC DNA]</scope>
</reference>
<proteinExistence type="predicted"/>
<sequence length="189" mass="21148">LLRFRLLGIAGDRLRVRCGIAEARSGLHEIADQQSDHQREGRDDLEIDQRLDADAADLLGVLDMRDARDHGAEDDRRDHHLDQLDEAVAERLDPLVGGERWPERANQRAEHDRNQDLDIENFVPRLAAGARRCGRGNGCRCHVSLPLRNGGNSQDQLGRSSQMELCGPFRLSATICRVPRSKAPLAKPI</sequence>
<evidence type="ECO:0000313" key="2">
    <source>
        <dbReference type="Proteomes" id="UP000287033"/>
    </source>
</evidence>
<protein>
    <submittedName>
        <fullName evidence="1">Uncharacterized protein</fullName>
    </submittedName>
</protein>